<dbReference type="SUPFAM" id="SSF46894">
    <property type="entry name" value="C-terminal effector domain of the bipartite response regulators"/>
    <property type="match status" value="1"/>
</dbReference>
<accession>D8JTI2</accession>
<evidence type="ECO:0000256" key="3">
    <source>
        <dbReference type="ARBA" id="ARBA00023015"/>
    </source>
</evidence>
<dbReference type="GO" id="GO:0003677">
    <property type="term" value="F:DNA binding"/>
    <property type="evidence" value="ECO:0007669"/>
    <property type="project" value="UniProtKB-KW"/>
</dbReference>
<evidence type="ECO:0000313" key="10">
    <source>
        <dbReference type="Proteomes" id="UP000002033"/>
    </source>
</evidence>
<keyword evidence="5" id="KW-0804">Transcription</keyword>
<protein>
    <submittedName>
        <fullName evidence="9">Two component transcriptional regulator, LuxR family</fullName>
    </submittedName>
</protein>
<dbReference type="SUPFAM" id="SSF52172">
    <property type="entry name" value="CheY-like"/>
    <property type="match status" value="1"/>
</dbReference>
<dbReference type="STRING" id="582899.Hden_0725"/>
<organism evidence="9 10">
    <name type="scientific">Hyphomicrobium denitrificans (strain ATCC 51888 / DSM 1869 / NCIMB 11706 / TK 0415)</name>
    <dbReference type="NCBI Taxonomy" id="582899"/>
    <lineage>
        <taxon>Bacteria</taxon>
        <taxon>Pseudomonadati</taxon>
        <taxon>Pseudomonadota</taxon>
        <taxon>Alphaproteobacteria</taxon>
        <taxon>Hyphomicrobiales</taxon>
        <taxon>Hyphomicrobiaceae</taxon>
        <taxon>Hyphomicrobium</taxon>
    </lineage>
</organism>
<dbReference type="Gene3D" id="3.40.50.2300">
    <property type="match status" value="1"/>
</dbReference>
<dbReference type="GO" id="GO:0000160">
    <property type="term" value="P:phosphorelay signal transduction system"/>
    <property type="evidence" value="ECO:0007669"/>
    <property type="project" value="UniProtKB-KW"/>
</dbReference>
<dbReference type="SMART" id="SM00448">
    <property type="entry name" value="REC"/>
    <property type="match status" value="1"/>
</dbReference>
<gene>
    <name evidence="9" type="ordered locus">Hden_0725</name>
</gene>
<dbReference type="PANTHER" id="PTHR44688">
    <property type="entry name" value="DNA-BINDING TRANSCRIPTIONAL ACTIVATOR DEVR_DOSR"/>
    <property type="match status" value="1"/>
</dbReference>
<evidence type="ECO:0000259" key="7">
    <source>
        <dbReference type="PROSITE" id="PS50043"/>
    </source>
</evidence>
<dbReference type="HOGENOM" id="CLU_000445_90_4_5"/>
<sequence>MQTEHPKKPAHTVFIVDDDPAVRDAIRWLMEQVKLKTQVYSSADEFLASYVPGVRGCLILDIRMPGMSGLELQEKLNAAGALIPIIIVTGHGDVSIAVRAMKAGAVEFLQKPFTDQLLLDTVQSALTKYSAIWDQEARREKSNKSLASLTSREREVLGLMRAGKPNKVIASILNISVRTVEGHRATIMSKTGSRSLGELFEMLHSHS</sequence>
<dbReference type="InterPro" id="IPR011006">
    <property type="entry name" value="CheY-like_superfamily"/>
</dbReference>
<evidence type="ECO:0000256" key="2">
    <source>
        <dbReference type="ARBA" id="ARBA00023012"/>
    </source>
</evidence>
<feature type="domain" description="Response regulatory" evidence="8">
    <location>
        <begin position="12"/>
        <end position="126"/>
    </location>
</feature>
<dbReference type="InterPro" id="IPR036388">
    <property type="entry name" value="WH-like_DNA-bd_sf"/>
</dbReference>
<dbReference type="CDD" id="cd17537">
    <property type="entry name" value="REC_FixJ"/>
    <property type="match status" value="1"/>
</dbReference>
<dbReference type="Proteomes" id="UP000002033">
    <property type="component" value="Chromosome"/>
</dbReference>
<dbReference type="OrthoDB" id="9782655at2"/>
<dbReference type="Gene3D" id="1.10.10.10">
    <property type="entry name" value="Winged helix-like DNA-binding domain superfamily/Winged helix DNA-binding domain"/>
    <property type="match status" value="1"/>
</dbReference>
<evidence type="ECO:0000256" key="6">
    <source>
        <dbReference type="PROSITE-ProRule" id="PRU00169"/>
    </source>
</evidence>
<evidence type="ECO:0000256" key="5">
    <source>
        <dbReference type="ARBA" id="ARBA00023163"/>
    </source>
</evidence>
<dbReference type="SMART" id="SM00421">
    <property type="entry name" value="HTH_LUXR"/>
    <property type="match status" value="1"/>
</dbReference>
<keyword evidence="3" id="KW-0805">Transcription regulation</keyword>
<name>D8JTI2_HYPDA</name>
<dbReference type="InterPro" id="IPR016032">
    <property type="entry name" value="Sig_transdc_resp-reg_C-effctor"/>
</dbReference>
<keyword evidence="10" id="KW-1185">Reference proteome</keyword>
<dbReference type="InterPro" id="IPR000792">
    <property type="entry name" value="Tscrpt_reg_LuxR_C"/>
</dbReference>
<evidence type="ECO:0000259" key="8">
    <source>
        <dbReference type="PROSITE" id="PS50110"/>
    </source>
</evidence>
<dbReference type="PRINTS" id="PR00038">
    <property type="entry name" value="HTHLUXR"/>
</dbReference>
<dbReference type="KEGG" id="hdn:Hden_0725"/>
<dbReference type="AlphaFoldDB" id="D8JTI2"/>
<dbReference type="PANTHER" id="PTHR44688:SF16">
    <property type="entry name" value="DNA-BINDING TRANSCRIPTIONAL ACTIVATOR DEVR_DOSR"/>
    <property type="match status" value="1"/>
</dbReference>
<feature type="domain" description="HTH luxR-type" evidence="7">
    <location>
        <begin position="142"/>
        <end position="207"/>
    </location>
</feature>
<dbReference type="EMBL" id="CP002083">
    <property type="protein sequence ID" value="ADJ22544.1"/>
    <property type="molecule type" value="Genomic_DNA"/>
</dbReference>
<evidence type="ECO:0000313" key="9">
    <source>
        <dbReference type="EMBL" id="ADJ22544.1"/>
    </source>
</evidence>
<keyword evidence="4" id="KW-0238">DNA-binding</keyword>
<dbReference type="GO" id="GO:0006355">
    <property type="term" value="P:regulation of DNA-templated transcription"/>
    <property type="evidence" value="ECO:0007669"/>
    <property type="project" value="InterPro"/>
</dbReference>
<dbReference type="FunFam" id="3.40.50.2300:FF:000018">
    <property type="entry name" value="DNA-binding transcriptional regulator NtrC"/>
    <property type="match status" value="1"/>
</dbReference>
<feature type="modified residue" description="4-aspartylphosphate" evidence="6">
    <location>
        <position position="61"/>
    </location>
</feature>
<reference evidence="10" key="1">
    <citation type="journal article" date="2011" name="J. Bacteriol.">
        <title>Genome sequences of eight morphologically diverse alphaproteobacteria.</title>
        <authorList>
            <consortium name="US DOE Joint Genome Institute"/>
            <person name="Brown P.J."/>
            <person name="Kysela D.T."/>
            <person name="Buechlein A."/>
            <person name="Hemmerich C."/>
            <person name="Brun Y.V."/>
        </authorList>
    </citation>
    <scope>NUCLEOTIDE SEQUENCE [LARGE SCALE GENOMIC DNA]</scope>
    <source>
        <strain evidence="10">ATCC 51888 / DSM 1869 / NCIB 11706 / TK 0415</strain>
    </source>
</reference>
<dbReference type="Pfam" id="PF00196">
    <property type="entry name" value="GerE"/>
    <property type="match status" value="1"/>
</dbReference>
<dbReference type="PROSITE" id="PS50043">
    <property type="entry name" value="HTH_LUXR_2"/>
    <property type="match status" value="1"/>
</dbReference>
<dbReference type="eggNOG" id="COG4566">
    <property type="taxonomic scope" value="Bacteria"/>
</dbReference>
<keyword evidence="2" id="KW-0902">Two-component regulatory system</keyword>
<keyword evidence="1 6" id="KW-0597">Phosphoprotein</keyword>
<proteinExistence type="predicted"/>
<evidence type="ECO:0000256" key="1">
    <source>
        <dbReference type="ARBA" id="ARBA00022553"/>
    </source>
</evidence>
<evidence type="ECO:0000256" key="4">
    <source>
        <dbReference type="ARBA" id="ARBA00023125"/>
    </source>
</evidence>
<dbReference type="InterPro" id="IPR001789">
    <property type="entry name" value="Sig_transdc_resp-reg_receiver"/>
</dbReference>
<dbReference type="PROSITE" id="PS50110">
    <property type="entry name" value="RESPONSE_REGULATORY"/>
    <property type="match status" value="1"/>
</dbReference>
<dbReference type="Pfam" id="PF00072">
    <property type="entry name" value="Response_reg"/>
    <property type="match status" value="1"/>
</dbReference>
<dbReference type="CDD" id="cd06170">
    <property type="entry name" value="LuxR_C_like"/>
    <property type="match status" value="1"/>
</dbReference>